<evidence type="ECO:0000259" key="13">
    <source>
        <dbReference type="PROSITE" id="PS50939"/>
    </source>
</evidence>
<dbReference type="SMART" id="SM00665">
    <property type="entry name" value="B561"/>
    <property type="match status" value="1"/>
</dbReference>
<feature type="transmembrane region" description="Helical" evidence="12">
    <location>
        <begin position="73"/>
        <end position="91"/>
    </location>
</feature>
<dbReference type="EMBL" id="JBAHYK010000604">
    <property type="protein sequence ID" value="KAL0572624.1"/>
    <property type="molecule type" value="Genomic_DNA"/>
</dbReference>
<name>A0ABR3FBQ6_9AGAR</name>
<reference evidence="14 15" key="1">
    <citation type="submission" date="2024-02" db="EMBL/GenBank/DDBJ databases">
        <title>A draft genome for the cacao thread blight pathogen Marasmius crinis-equi.</title>
        <authorList>
            <person name="Cohen S.P."/>
            <person name="Baruah I.K."/>
            <person name="Amoako-Attah I."/>
            <person name="Bukari Y."/>
            <person name="Meinhardt L.W."/>
            <person name="Bailey B.A."/>
        </authorList>
    </citation>
    <scope>NUCLEOTIDE SEQUENCE [LARGE SCALE GENOMIC DNA]</scope>
    <source>
        <strain evidence="14 15">GH-76</strain>
    </source>
</reference>
<dbReference type="PANTHER" id="PTHR15422:SF24">
    <property type="entry name" value="DOMON RELATED DOMAIN-CONTAINING PROTEIN"/>
    <property type="match status" value="1"/>
</dbReference>
<dbReference type="PANTHER" id="PTHR15422">
    <property type="entry name" value="OS05G0565100 PROTEIN"/>
    <property type="match status" value="1"/>
</dbReference>
<dbReference type="Proteomes" id="UP001465976">
    <property type="component" value="Unassembled WGS sequence"/>
</dbReference>
<feature type="transmembrane region" description="Helical" evidence="12">
    <location>
        <begin position="150"/>
        <end position="170"/>
    </location>
</feature>
<dbReference type="PROSITE" id="PS50939">
    <property type="entry name" value="CYTOCHROME_B561"/>
    <property type="match status" value="1"/>
</dbReference>
<feature type="region of interest" description="Disordered" evidence="11">
    <location>
        <begin position="192"/>
        <end position="237"/>
    </location>
</feature>
<feature type="transmembrane region" description="Helical" evidence="12">
    <location>
        <begin position="112"/>
        <end position="130"/>
    </location>
</feature>
<dbReference type="InterPro" id="IPR006593">
    <property type="entry name" value="Cyt_b561/ferric_Rdtase_TM"/>
</dbReference>
<feature type="domain" description="Cytochrome b561" evidence="13">
    <location>
        <begin position="1"/>
        <end position="168"/>
    </location>
</feature>
<evidence type="ECO:0000256" key="8">
    <source>
        <dbReference type="ARBA" id="ARBA00022989"/>
    </source>
</evidence>
<sequence length="237" mass="26478">MLVLGHGTLLSIGFLVLLPLGSLAARWSRTITPRWFKVHRWSNYLLGLPVILVGWLLGPIAVFDAQASHFLDAHQICGLILFGLFLLQIFLGRYIHARRNLPNRSAHPPSNILHACFGLSIIALAFFQVCSGMDKWERVTDRPHTHWAHVALKVWAVVLPVAYFLGLSLLKRQFYQEAQGLGPAAGSKYVSLSSPASNSPNTSNTVFEVGDDEENEFDDHRITKEAESKLPLLHTQH</sequence>
<comment type="caution">
    <text evidence="14">The sequence shown here is derived from an EMBL/GenBank/DDBJ whole genome shotgun (WGS) entry which is preliminary data.</text>
</comment>
<evidence type="ECO:0000313" key="15">
    <source>
        <dbReference type="Proteomes" id="UP001465976"/>
    </source>
</evidence>
<evidence type="ECO:0000256" key="1">
    <source>
        <dbReference type="ARBA" id="ARBA00001970"/>
    </source>
</evidence>
<evidence type="ECO:0000256" key="11">
    <source>
        <dbReference type="SAM" id="MobiDB-lite"/>
    </source>
</evidence>
<evidence type="ECO:0000256" key="5">
    <source>
        <dbReference type="ARBA" id="ARBA00022692"/>
    </source>
</evidence>
<keyword evidence="9" id="KW-0408">Iron</keyword>
<feature type="compositionally biased region" description="Low complexity" evidence="11">
    <location>
        <begin position="192"/>
        <end position="205"/>
    </location>
</feature>
<comment type="subcellular location">
    <subcellularLocation>
        <location evidence="2">Membrane</location>
        <topology evidence="2">Multi-pass membrane protein</topology>
    </subcellularLocation>
</comment>
<evidence type="ECO:0000256" key="2">
    <source>
        <dbReference type="ARBA" id="ARBA00004141"/>
    </source>
</evidence>
<feature type="compositionally biased region" description="Basic and acidic residues" evidence="11">
    <location>
        <begin position="218"/>
        <end position="228"/>
    </location>
</feature>
<dbReference type="Gene3D" id="1.20.120.1770">
    <property type="match status" value="1"/>
</dbReference>
<keyword evidence="7" id="KW-0249">Electron transport</keyword>
<keyword evidence="3" id="KW-0813">Transport</keyword>
<gene>
    <name evidence="14" type="ORF">V5O48_009327</name>
</gene>
<evidence type="ECO:0000256" key="3">
    <source>
        <dbReference type="ARBA" id="ARBA00022448"/>
    </source>
</evidence>
<keyword evidence="5 12" id="KW-0812">Transmembrane</keyword>
<keyword evidence="8 12" id="KW-1133">Transmembrane helix</keyword>
<dbReference type="Pfam" id="PF03188">
    <property type="entry name" value="Cytochrom_B561"/>
    <property type="match status" value="1"/>
</dbReference>
<proteinExistence type="predicted"/>
<evidence type="ECO:0000256" key="4">
    <source>
        <dbReference type="ARBA" id="ARBA00022617"/>
    </source>
</evidence>
<comment type="cofactor">
    <cofactor evidence="1">
        <name>heme b</name>
        <dbReference type="ChEBI" id="CHEBI:60344"/>
    </cofactor>
</comment>
<evidence type="ECO:0000256" key="12">
    <source>
        <dbReference type="SAM" id="Phobius"/>
    </source>
</evidence>
<keyword evidence="15" id="KW-1185">Reference proteome</keyword>
<evidence type="ECO:0000256" key="6">
    <source>
        <dbReference type="ARBA" id="ARBA00022723"/>
    </source>
</evidence>
<organism evidence="14 15">
    <name type="scientific">Marasmius crinis-equi</name>
    <dbReference type="NCBI Taxonomy" id="585013"/>
    <lineage>
        <taxon>Eukaryota</taxon>
        <taxon>Fungi</taxon>
        <taxon>Dikarya</taxon>
        <taxon>Basidiomycota</taxon>
        <taxon>Agaricomycotina</taxon>
        <taxon>Agaricomycetes</taxon>
        <taxon>Agaricomycetidae</taxon>
        <taxon>Agaricales</taxon>
        <taxon>Marasmiineae</taxon>
        <taxon>Marasmiaceae</taxon>
        <taxon>Marasmius</taxon>
    </lineage>
</organism>
<protein>
    <recommendedName>
        <fullName evidence="13">Cytochrome b561 domain-containing protein</fullName>
    </recommendedName>
</protein>
<feature type="transmembrane region" description="Helical" evidence="12">
    <location>
        <begin position="45"/>
        <end position="67"/>
    </location>
</feature>
<keyword evidence="10 12" id="KW-0472">Membrane</keyword>
<keyword evidence="4" id="KW-0349">Heme</keyword>
<evidence type="ECO:0000313" key="14">
    <source>
        <dbReference type="EMBL" id="KAL0572624.1"/>
    </source>
</evidence>
<dbReference type="InterPro" id="IPR045150">
    <property type="entry name" value="CYB561D1/2"/>
</dbReference>
<dbReference type="CDD" id="cd08760">
    <property type="entry name" value="Cyt_b561_FRRS1_like"/>
    <property type="match status" value="1"/>
</dbReference>
<feature type="transmembrane region" description="Helical" evidence="12">
    <location>
        <begin position="6"/>
        <end position="25"/>
    </location>
</feature>
<accession>A0ABR3FBQ6</accession>
<evidence type="ECO:0000256" key="7">
    <source>
        <dbReference type="ARBA" id="ARBA00022982"/>
    </source>
</evidence>
<keyword evidence="6" id="KW-0479">Metal-binding</keyword>
<evidence type="ECO:0000256" key="9">
    <source>
        <dbReference type="ARBA" id="ARBA00023004"/>
    </source>
</evidence>
<evidence type="ECO:0000256" key="10">
    <source>
        <dbReference type="ARBA" id="ARBA00023136"/>
    </source>
</evidence>